<feature type="region of interest" description="Disordered" evidence="11">
    <location>
        <begin position="1"/>
        <end position="61"/>
    </location>
</feature>
<reference evidence="14" key="1">
    <citation type="submission" date="2011-07" db="EMBL/GenBank/DDBJ databases">
        <authorList>
            <consortium name="Caenorhabditis brenneri Sequencing and Analysis Consortium"/>
            <person name="Wilson R.K."/>
        </authorList>
    </citation>
    <scope>NUCLEOTIDE SEQUENCE [LARGE SCALE GENOMIC DNA]</scope>
    <source>
        <strain evidence="14">PB2801</strain>
    </source>
</reference>
<gene>
    <name evidence="13" type="ORF">CAEBREN_31645</name>
</gene>
<keyword evidence="4 9" id="KW-0547">Nucleotide-binding</keyword>
<feature type="domain" description="Protein kinase" evidence="12">
    <location>
        <begin position="97"/>
        <end position="420"/>
    </location>
</feature>
<dbReference type="GO" id="GO:0005524">
    <property type="term" value="F:ATP binding"/>
    <property type="evidence" value="ECO:0007669"/>
    <property type="project" value="UniProtKB-UniRule"/>
</dbReference>
<evidence type="ECO:0000256" key="5">
    <source>
        <dbReference type="ARBA" id="ARBA00022777"/>
    </source>
</evidence>
<dbReference type="Gene3D" id="3.30.200.20">
    <property type="entry name" value="Phosphorylase Kinase, domain 1"/>
    <property type="match status" value="1"/>
</dbReference>
<evidence type="ECO:0000256" key="10">
    <source>
        <dbReference type="RuleBase" id="RU000304"/>
    </source>
</evidence>
<keyword evidence="14" id="KW-1185">Reference proteome</keyword>
<dbReference type="GO" id="GO:0050684">
    <property type="term" value="P:regulation of mRNA processing"/>
    <property type="evidence" value="ECO:0007669"/>
    <property type="project" value="TreeGrafter"/>
</dbReference>
<dbReference type="SUPFAM" id="SSF56112">
    <property type="entry name" value="Protein kinase-like (PK-like)"/>
    <property type="match status" value="1"/>
</dbReference>
<dbReference type="Gene3D" id="1.10.510.10">
    <property type="entry name" value="Transferase(Phosphotransferase) domain 1"/>
    <property type="match status" value="1"/>
</dbReference>
<dbReference type="AlphaFoldDB" id="G0M910"/>
<dbReference type="eggNOG" id="KOG1290">
    <property type="taxonomic scope" value="Eukaryota"/>
</dbReference>
<dbReference type="GO" id="GO:0005737">
    <property type="term" value="C:cytoplasm"/>
    <property type="evidence" value="ECO:0007669"/>
    <property type="project" value="TreeGrafter"/>
</dbReference>
<dbReference type="PANTHER" id="PTHR47634">
    <property type="entry name" value="PROTEIN KINASE DOMAIN-CONTAINING PROTEIN-RELATED"/>
    <property type="match status" value="1"/>
</dbReference>
<evidence type="ECO:0000259" key="12">
    <source>
        <dbReference type="PROSITE" id="PS50011"/>
    </source>
</evidence>
<dbReference type="STRING" id="135651.G0M910"/>
<evidence type="ECO:0000313" key="14">
    <source>
        <dbReference type="Proteomes" id="UP000008068"/>
    </source>
</evidence>
<keyword evidence="2 10" id="KW-0723">Serine/threonine-protein kinase</keyword>
<evidence type="ECO:0000256" key="6">
    <source>
        <dbReference type="ARBA" id="ARBA00022840"/>
    </source>
</evidence>
<dbReference type="InterPro" id="IPR051334">
    <property type="entry name" value="SRPK"/>
</dbReference>
<dbReference type="EC" id="2.7.11.1" evidence="1"/>
<comment type="catalytic activity">
    <reaction evidence="7">
        <text>L-threonyl-[protein] + ATP = O-phospho-L-threonyl-[protein] + ADP + H(+)</text>
        <dbReference type="Rhea" id="RHEA:46608"/>
        <dbReference type="Rhea" id="RHEA-COMP:11060"/>
        <dbReference type="Rhea" id="RHEA-COMP:11605"/>
        <dbReference type="ChEBI" id="CHEBI:15378"/>
        <dbReference type="ChEBI" id="CHEBI:30013"/>
        <dbReference type="ChEBI" id="CHEBI:30616"/>
        <dbReference type="ChEBI" id="CHEBI:61977"/>
        <dbReference type="ChEBI" id="CHEBI:456216"/>
        <dbReference type="EC" id="2.7.11.1"/>
    </reaction>
</comment>
<protein>
    <recommendedName>
        <fullName evidence="1">non-specific serine/threonine protein kinase</fullName>
        <ecNumber evidence="1">2.7.11.1</ecNumber>
    </recommendedName>
</protein>
<evidence type="ECO:0000256" key="2">
    <source>
        <dbReference type="ARBA" id="ARBA00022527"/>
    </source>
</evidence>
<evidence type="ECO:0000256" key="11">
    <source>
        <dbReference type="SAM" id="MobiDB-lite"/>
    </source>
</evidence>
<dbReference type="HOGENOM" id="CLU_000288_81_13_1"/>
<dbReference type="InterPro" id="IPR000719">
    <property type="entry name" value="Prot_kinase_dom"/>
</dbReference>
<evidence type="ECO:0000256" key="3">
    <source>
        <dbReference type="ARBA" id="ARBA00022679"/>
    </source>
</evidence>
<evidence type="ECO:0000256" key="8">
    <source>
        <dbReference type="ARBA" id="ARBA00048679"/>
    </source>
</evidence>
<dbReference type="InterPro" id="IPR011009">
    <property type="entry name" value="Kinase-like_dom_sf"/>
</dbReference>
<feature type="compositionally biased region" description="Polar residues" evidence="11">
    <location>
        <begin position="1"/>
        <end position="14"/>
    </location>
</feature>
<dbReference type="InParanoid" id="G0M910"/>
<evidence type="ECO:0000256" key="1">
    <source>
        <dbReference type="ARBA" id="ARBA00012513"/>
    </source>
</evidence>
<accession>G0M910</accession>
<dbReference type="GO" id="GO:0004674">
    <property type="term" value="F:protein serine/threonine kinase activity"/>
    <property type="evidence" value="ECO:0007669"/>
    <property type="project" value="UniProtKB-KW"/>
</dbReference>
<keyword evidence="5" id="KW-0418">Kinase</keyword>
<proteinExistence type="inferred from homology"/>
<dbReference type="GO" id="GO:0000245">
    <property type="term" value="P:spliceosomal complex assembly"/>
    <property type="evidence" value="ECO:0007669"/>
    <property type="project" value="TreeGrafter"/>
</dbReference>
<dbReference type="SMART" id="SM00220">
    <property type="entry name" value="S_TKc"/>
    <property type="match status" value="1"/>
</dbReference>
<dbReference type="GO" id="GO:0005634">
    <property type="term" value="C:nucleus"/>
    <property type="evidence" value="ECO:0007669"/>
    <property type="project" value="TreeGrafter"/>
</dbReference>
<keyword evidence="3" id="KW-0808">Transferase</keyword>
<comment type="catalytic activity">
    <reaction evidence="8">
        <text>L-seryl-[protein] + ATP = O-phospho-L-seryl-[protein] + ADP + H(+)</text>
        <dbReference type="Rhea" id="RHEA:17989"/>
        <dbReference type="Rhea" id="RHEA-COMP:9863"/>
        <dbReference type="Rhea" id="RHEA-COMP:11604"/>
        <dbReference type="ChEBI" id="CHEBI:15378"/>
        <dbReference type="ChEBI" id="CHEBI:29999"/>
        <dbReference type="ChEBI" id="CHEBI:30616"/>
        <dbReference type="ChEBI" id="CHEBI:83421"/>
        <dbReference type="ChEBI" id="CHEBI:456216"/>
        <dbReference type="EC" id="2.7.11.1"/>
    </reaction>
</comment>
<organism evidence="14">
    <name type="scientific">Caenorhabditis brenneri</name>
    <name type="common">Nematode worm</name>
    <dbReference type="NCBI Taxonomy" id="135651"/>
    <lineage>
        <taxon>Eukaryota</taxon>
        <taxon>Metazoa</taxon>
        <taxon>Ecdysozoa</taxon>
        <taxon>Nematoda</taxon>
        <taxon>Chromadorea</taxon>
        <taxon>Rhabditida</taxon>
        <taxon>Rhabditina</taxon>
        <taxon>Rhabditomorpha</taxon>
        <taxon>Rhabditoidea</taxon>
        <taxon>Rhabditidae</taxon>
        <taxon>Peloderinae</taxon>
        <taxon>Caenorhabditis</taxon>
    </lineage>
</organism>
<dbReference type="Pfam" id="PF00069">
    <property type="entry name" value="Pkinase"/>
    <property type="match status" value="1"/>
</dbReference>
<evidence type="ECO:0000256" key="7">
    <source>
        <dbReference type="ARBA" id="ARBA00047899"/>
    </source>
</evidence>
<name>G0M910_CAEBE</name>
<feature type="compositionally biased region" description="Basic and acidic residues" evidence="11">
    <location>
        <begin position="31"/>
        <end position="48"/>
    </location>
</feature>
<sequence>MSAVISQYSCTGSIEQIDRENQENQAPAKQGTKDVAESPVESRKRPNSEDDQAPIAKRRSNVQLTIYEPASQSDQKLDYGKNGYLELEEGEIFGGRYQVIKRLGAGSYAAVYMAENMYTKQTVALKIAKCGEYDNLNSTEEIRYTMFVRGSPDCVNLLDEFTVNERDGKHHVLVFEMLGPTLNQILYRSNQKYLTTDRVRKFCRDILRGLDYSHNVCGIIHCDLKPANLMISIDQDEAQQTSFSIDLRDPTCTASLKIGDFGISAFKTDNVTRLVQTCPYRAPEAHVQAEITPAIDLWSVGCVAYQMATQYVLFPCNHDGNVDERLDHLGKISAELGPIPAELYTTTRLNGRIFRKVFGKKKEFQRGMSETPSISVDNILDKSLMTRREAESFCDFLNQLLKLDPKKRLTAKQALRHPFLFETNDKGDASVDFFV</sequence>
<evidence type="ECO:0000313" key="13">
    <source>
        <dbReference type="EMBL" id="EGT30763.1"/>
    </source>
</evidence>
<dbReference type="EMBL" id="GL379787">
    <property type="protein sequence ID" value="EGT30763.1"/>
    <property type="molecule type" value="Genomic_DNA"/>
</dbReference>
<evidence type="ECO:0000256" key="9">
    <source>
        <dbReference type="PROSITE-ProRule" id="PRU10141"/>
    </source>
</evidence>
<dbReference type="InterPro" id="IPR017441">
    <property type="entry name" value="Protein_kinase_ATP_BS"/>
</dbReference>
<dbReference type="PROSITE" id="PS50011">
    <property type="entry name" value="PROTEIN_KINASE_DOM"/>
    <property type="match status" value="1"/>
</dbReference>
<dbReference type="OrthoDB" id="5870795at2759"/>
<keyword evidence="6 9" id="KW-0067">ATP-binding</keyword>
<comment type="similarity">
    <text evidence="10">Belongs to the protein kinase superfamily.</text>
</comment>
<dbReference type="PROSITE" id="PS00107">
    <property type="entry name" value="PROTEIN_KINASE_ATP"/>
    <property type="match status" value="1"/>
</dbReference>
<dbReference type="PANTHER" id="PTHR47634:SF9">
    <property type="entry name" value="PROTEIN KINASE DOMAIN-CONTAINING PROTEIN-RELATED"/>
    <property type="match status" value="1"/>
</dbReference>
<dbReference type="Proteomes" id="UP000008068">
    <property type="component" value="Unassembled WGS sequence"/>
</dbReference>
<dbReference type="InterPro" id="IPR008271">
    <property type="entry name" value="Ser/Thr_kinase_AS"/>
</dbReference>
<dbReference type="PROSITE" id="PS00108">
    <property type="entry name" value="PROTEIN_KINASE_ST"/>
    <property type="match status" value="1"/>
</dbReference>
<evidence type="ECO:0000256" key="4">
    <source>
        <dbReference type="ARBA" id="ARBA00022741"/>
    </source>
</evidence>
<feature type="binding site" evidence="9">
    <location>
        <position position="126"/>
    </location>
    <ligand>
        <name>ATP</name>
        <dbReference type="ChEBI" id="CHEBI:30616"/>
    </ligand>
</feature>